<evidence type="ECO:0000313" key="1">
    <source>
        <dbReference type="EMBL" id="MDR7334932.1"/>
    </source>
</evidence>
<organism evidence="1 2">
    <name type="scientific">Roseateles asaccharophilus</name>
    <dbReference type="NCBI Taxonomy" id="582607"/>
    <lineage>
        <taxon>Bacteria</taxon>
        <taxon>Pseudomonadati</taxon>
        <taxon>Pseudomonadota</taxon>
        <taxon>Betaproteobacteria</taxon>
        <taxon>Burkholderiales</taxon>
        <taxon>Sphaerotilaceae</taxon>
        <taxon>Roseateles</taxon>
    </lineage>
</organism>
<dbReference type="Proteomes" id="UP001180825">
    <property type="component" value="Unassembled WGS sequence"/>
</dbReference>
<dbReference type="RefSeq" id="WP_404667396.1">
    <property type="nucleotide sequence ID" value="NZ_JBIYEZ010000009.1"/>
</dbReference>
<dbReference type="EMBL" id="JAVDXV010000008">
    <property type="protein sequence ID" value="MDR7334932.1"/>
    <property type="molecule type" value="Genomic_DNA"/>
</dbReference>
<protein>
    <submittedName>
        <fullName evidence="1">Uncharacterized protein</fullName>
    </submittedName>
</protein>
<gene>
    <name evidence="1" type="ORF">J2X21_004096</name>
</gene>
<sequence length="42" mass="4550">MAADPFPGWFGEATTPMLRPGPHDVCVTNFDISCAGRAQKQE</sequence>
<accession>A0ABU2AEP1</accession>
<proteinExistence type="predicted"/>
<keyword evidence="2" id="KW-1185">Reference proteome</keyword>
<name>A0ABU2AEP1_9BURK</name>
<evidence type="ECO:0000313" key="2">
    <source>
        <dbReference type="Proteomes" id="UP001180825"/>
    </source>
</evidence>
<reference evidence="1 2" key="1">
    <citation type="submission" date="2023-07" db="EMBL/GenBank/DDBJ databases">
        <title>Sorghum-associated microbial communities from plants grown in Nebraska, USA.</title>
        <authorList>
            <person name="Schachtman D."/>
        </authorList>
    </citation>
    <scope>NUCLEOTIDE SEQUENCE [LARGE SCALE GENOMIC DNA]</scope>
    <source>
        <strain evidence="1 2">BE316</strain>
    </source>
</reference>
<comment type="caution">
    <text evidence="1">The sequence shown here is derived from an EMBL/GenBank/DDBJ whole genome shotgun (WGS) entry which is preliminary data.</text>
</comment>